<dbReference type="Proteomes" id="UP000284605">
    <property type="component" value="Unassembled WGS sequence"/>
</dbReference>
<name>A0A418WUI4_9PROT</name>
<comment type="caution">
    <text evidence="3">The sequence shown here is derived from an EMBL/GenBank/DDBJ whole genome shotgun (WGS) entry which is preliminary data.</text>
</comment>
<dbReference type="AlphaFoldDB" id="A0A418WUI4"/>
<keyword evidence="4" id="KW-1185">Reference proteome</keyword>
<evidence type="ECO:0000313" key="3">
    <source>
        <dbReference type="EMBL" id="RJF94930.1"/>
    </source>
</evidence>
<dbReference type="InterPro" id="IPR014982">
    <property type="entry name" value="GSCFA"/>
</dbReference>
<evidence type="ECO:0000259" key="2">
    <source>
        <dbReference type="Pfam" id="PF08885"/>
    </source>
</evidence>
<proteinExistence type="predicted"/>
<protein>
    <recommendedName>
        <fullName evidence="2">GSCFA domain-containing protein</fullName>
    </recommendedName>
</protein>
<feature type="region of interest" description="Disordered" evidence="1">
    <location>
        <begin position="356"/>
        <end position="401"/>
    </location>
</feature>
<dbReference type="OrthoDB" id="369216at2"/>
<feature type="compositionally biased region" description="Basic and acidic residues" evidence="1">
    <location>
        <begin position="360"/>
        <end position="401"/>
    </location>
</feature>
<feature type="domain" description="GSCFA" evidence="2">
    <location>
        <begin position="49"/>
        <end position="286"/>
    </location>
</feature>
<dbReference type="Pfam" id="PF08885">
    <property type="entry name" value="GSCFA"/>
    <property type="match status" value="1"/>
</dbReference>
<organism evidence="3 4">
    <name type="scientific">Oleomonas cavernae</name>
    <dbReference type="NCBI Taxonomy" id="2320859"/>
    <lineage>
        <taxon>Bacteria</taxon>
        <taxon>Pseudomonadati</taxon>
        <taxon>Pseudomonadota</taxon>
        <taxon>Alphaproteobacteria</taxon>
        <taxon>Acetobacterales</taxon>
        <taxon>Acetobacteraceae</taxon>
        <taxon>Oleomonas</taxon>
    </lineage>
</organism>
<dbReference type="SUPFAM" id="SSF52266">
    <property type="entry name" value="SGNH hydrolase"/>
    <property type="match status" value="1"/>
</dbReference>
<reference evidence="3 4" key="1">
    <citation type="submission" date="2018-09" db="EMBL/GenBank/DDBJ databases">
        <authorList>
            <person name="Zhu H."/>
        </authorList>
    </citation>
    <scope>NUCLEOTIDE SEQUENCE [LARGE SCALE GENOMIC DNA]</scope>
    <source>
        <strain evidence="3 4">K1W22B-8</strain>
    </source>
</reference>
<evidence type="ECO:0000313" key="4">
    <source>
        <dbReference type="Proteomes" id="UP000284605"/>
    </source>
</evidence>
<accession>A0A418WUI4</accession>
<evidence type="ECO:0000256" key="1">
    <source>
        <dbReference type="SAM" id="MobiDB-lite"/>
    </source>
</evidence>
<dbReference type="EMBL" id="QYUK01000008">
    <property type="protein sequence ID" value="RJF94930.1"/>
    <property type="molecule type" value="Genomic_DNA"/>
</dbReference>
<sequence>MSFGYSFYRGENTNYGPTLDMLERPDAVAKYFLKGWMPAEPFIDQDTNIIAFGSCFASNISNYLNGIGYNVATKKDNVAYVSRLGDGIVNTHAIRQQFEWAWENHTPSVDLWHGYKAEEFGYDEQVRIRTKELFDSADLFIITLGLSEVWYDEPTGEVFWRAVPFDKFDPARHKFRVATHEESLTNLRAIYGLIRKHKPGTPVVFTLSPIPLAATFRDVSCITANAVSKAILRSALDQLYRENKPQDPKLFYFPSYEIVLNAFKNQFGSDGRHAHPHVLDLNMKAFERYFCKTGLTDEDIEKTFAEALALDRELGGQDRSVALKRIRGEKMAKVRVGSKSVEEIARAEARAAKLKALGKAPKDDGLTPEQRAAEKAEKRAKALSERREERRLKTIAERKAG</sequence>
<gene>
    <name evidence="3" type="ORF">D3874_01280</name>
</gene>